<sequence length="233" mass="24446">MHTAIITGASVGIGRATAQRFLALGYRVYNLSRRACPEDGVENIACDLASDASINAACSTLLPVVKDSETVCLLHNASQMRKDAVSDCSSDSLREVLETNVVALNSVNQLLLPALPAGSSLLYIGSTLSEKAVAGSFSYVLSKHAQLGMMRASCQDLMGTGIHTALICPGFTDTEMLRTHIGNNPEVVAAIGGMNAYGRLIDPGEIAELIVWAHGNPVINGAVLHANLGQKEA</sequence>
<reference evidence="3 4" key="1">
    <citation type="journal article" date="2018" name="Nat. Biotechnol.">
        <title>A standardized bacterial taxonomy based on genome phylogeny substantially revises the tree of life.</title>
        <authorList>
            <person name="Parks D.H."/>
            <person name="Chuvochina M."/>
            <person name="Waite D.W."/>
            <person name="Rinke C."/>
            <person name="Skarshewski A."/>
            <person name="Chaumeil P.A."/>
            <person name="Hugenholtz P."/>
        </authorList>
    </citation>
    <scope>NUCLEOTIDE SEQUENCE [LARGE SCALE GENOMIC DNA]</scope>
    <source>
        <strain evidence="3">UBA9158</strain>
    </source>
</reference>
<evidence type="ECO:0000256" key="1">
    <source>
        <dbReference type="ARBA" id="ARBA00006484"/>
    </source>
</evidence>
<comment type="similarity">
    <text evidence="1">Belongs to the short-chain dehydrogenases/reductases (SDR) family.</text>
</comment>
<dbReference type="PANTHER" id="PTHR43477">
    <property type="entry name" value="DIHYDROANTICAPSIN 7-DEHYDROGENASE"/>
    <property type="match status" value="1"/>
</dbReference>
<evidence type="ECO:0000256" key="2">
    <source>
        <dbReference type="ARBA" id="ARBA00023002"/>
    </source>
</evidence>
<keyword evidence="2" id="KW-0560">Oxidoreductase</keyword>
<dbReference type="Proteomes" id="UP000259273">
    <property type="component" value="Unassembled WGS sequence"/>
</dbReference>
<dbReference type="AlphaFoldDB" id="A0A3C1KSW0"/>
<dbReference type="GO" id="GO:0016491">
    <property type="term" value="F:oxidoreductase activity"/>
    <property type="evidence" value="ECO:0007669"/>
    <property type="project" value="UniProtKB-KW"/>
</dbReference>
<dbReference type="STRING" id="1121937.GCA_000423125_01085"/>
<accession>A0A3C1KSW0</accession>
<dbReference type="EMBL" id="DMND01000221">
    <property type="protein sequence ID" value="HAN29286.1"/>
    <property type="molecule type" value="Genomic_DNA"/>
</dbReference>
<evidence type="ECO:0000313" key="4">
    <source>
        <dbReference type="Proteomes" id="UP000259273"/>
    </source>
</evidence>
<organism evidence="3 4">
    <name type="scientific">Haliea salexigens</name>
    <dbReference type="NCBI Taxonomy" id="287487"/>
    <lineage>
        <taxon>Bacteria</taxon>
        <taxon>Pseudomonadati</taxon>
        <taxon>Pseudomonadota</taxon>
        <taxon>Gammaproteobacteria</taxon>
        <taxon>Cellvibrionales</taxon>
        <taxon>Halieaceae</taxon>
        <taxon>Haliea</taxon>
    </lineage>
</organism>
<protein>
    <submittedName>
        <fullName evidence="3">Short-chain dehydrogenase</fullName>
    </submittedName>
</protein>
<gene>
    <name evidence="3" type="ORF">DCP75_16500</name>
</gene>
<dbReference type="Pfam" id="PF13561">
    <property type="entry name" value="adh_short_C2"/>
    <property type="match status" value="1"/>
</dbReference>
<dbReference type="Gene3D" id="3.40.50.720">
    <property type="entry name" value="NAD(P)-binding Rossmann-like Domain"/>
    <property type="match status" value="1"/>
</dbReference>
<dbReference type="PRINTS" id="PR00081">
    <property type="entry name" value="GDHRDH"/>
</dbReference>
<name>A0A3C1KSW0_9GAMM</name>
<dbReference type="CDD" id="cd05233">
    <property type="entry name" value="SDR_c"/>
    <property type="match status" value="1"/>
</dbReference>
<dbReference type="InterPro" id="IPR051122">
    <property type="entry name" value="SDR_DHRS6-like"/>
</dbReference>
<dbReference type="SUPFAM" id="SSF51735">
    <property type="entry name" value="NAD(P)-binding Rossmann-fold domains"/>
    <property type="match status" value="1"/>
</dbReference>
<evidence type="ECO:0000313" key="3">
    <source>
        <dbReference type="EMBL" id="HAN29286.1"/>
    </source>
</evidence>
<comment type="caution">
    <text evidence="3">The sequence shown here is derived from an EMBL/GenBank/DDBJ whole genome shotgun (WGS) entry which is preliminary data.</text>
</comment>
<dbReference type="InterPro" id="IPR036291">
    <property type="entry name" value="NAD(P)-bd_dom_sf"/>
</dbReference>
<proteinExistence type="inferred from homology"/>
<dbReference type="InterPro" id="IPR002347">
    <property type="entry name" value="SDR_fam"/>
</dbReference>
<dbReference type="PANTHER" id="PTHR43477:SF1">
    <property type="entry name" value="DIHYDROANTICAPSIN 7-DEHYDROGENASE"/>
    <property type="match status" value="1"/>
</dbReference>